<dbReference type="Pfam" id="PF01498">
    <property type="entry name" value="HTH_Tnp_Tc3_2"/>
    <property type="match status" value="1"/>
</dbReference>
<accession>A0A2Z6QX21</accession>
<keyword evidence="4" id="KW-1185">Reference proteome</keyword>
<protein>
    <submittedName>
        <fullName evidence="3">Uncharacterized protein LOC111106029</fullName>
    </submittedName>
</protein>
<dbReference type="Proteomes" id="UP000615446">
    <property type="component" value="Unassembled WGS sequence"/>
</dbReference>
<evidence type="ECO:0000259" key="1">
    <source>
        <dbReference type="Pfam" id="PF01498"/>
    </source>
</evidence>
<feature type="domain" description="Transposase Tc1-like" evidence="1">
    <location>
        <begin position="10"/>
        <end position="55"/>
    </location>
</feature>
<evidence type="ECO:0000313" key="2">
    <source>
        <dbReference type="EMBL" id="GBB84786.1"/>
    </source>
</evidence>
<dbReference type="GO" id="GO:0003677">
    <property type="term" value="F:DNA binding"/>
    <property type="evidence" value="ECO:0007669"/>
    <property type="project" value="InterPro"/>
</dbReference>
<dbReference type="GO" id="GO:0006313">
    <property type="term" value="P:DNA transposition"/>
    <property type="evidence" value="ECO:0007669"/>
    <property type="project" value="InterPro"/>
</dbReference>
<reference evidence="2 4" key="1">
    <citation type="submission" date="2017-11" db="EMBL/GenBank/DDBJ databases">
        <title>The genome of Rhizophagus clarus HR1 reveals common genetic basis of auxotrophy among arbuscular mycorrhizal fungi.</title>
        <authorList>
            <person name="Kobayashi Y."/>
        </authorList>
    </citation>
    <scope>NUCLEOTIDE SEQUENCE [LARGE SCALE GENOMIC DNA]</scope>
    <source>
        <strain evidence="2 4">HR1</strain>
    </source>
</reference>
<organism evidence="2 4">
    <name type="scientific">Rhizophagus clarus</name>
    <dbReference type="NCBI Taxonomy" id="94130"/>
    <lineage>
        <taxon>Eukaryota</taxon>
        <taxon>Fungi</taxon>
        <taxon>Fungi incertae sedis</taxon>
        <taxon>Mucoromycota</taxon>
        <taxon>Glomeromycotina</taxon>
        <taxon>Glomeromycetes</taxon>
        <taxon>Glomerales</taxon>
        <taxon>Glomeraceae</taxon>
        <taxon>Rhizophagus</taxon>
    </lineage>
</organism>
<dbReference type="InterPro" id="IPR002492">
    <property type="entry name" value="Transposase_Tc1-like"/>
</dbReference>
<comment type="caution">
    <text evidence="2">The sequence shown here is derived from an EMBL/GenBank/DDBJ whole genome shotgun (WGS) entry which is preliminary data.</text>
</comment>
<dbReference type="EMBL" id="BLAL01000229">
    <property type="protein sequence ID" value="GES94147.1"/>
    <property type="molecule type" value="Genomic_DNA"/>
</dbReference>
<dbReference type="OrthoDB" id="2416077at2759"/>
<reference evidence="3" key="2">
    <citation type="submission" date="2019-10" db="EMBL/GenBank/DDBJ databases">
        <title>Conservation and host-specific expression of non-tandemly repeated heterogenous ribosome RNA gene in arbuscular mycorrhizal fungi.</title>
        <authorList>
            <person name="Maeda T."/>
            <person name="Kobayashi Y."/>
            <person name="Nakagawa T."/>
            <person name="Ezawa T."/>
            <person name="Yamaguchi K."/>
            <person name="Bino T."/>
            <person name="Nishimoto Y."/>
            <person name="Shigenobu S."/>
            <person name="Kawaguchi M."/>
        </authorList>
    </citation>
    <scope>NUCLEOTIDE SEQUENCE</scope>
    <source>
        <strain evidence="3">HR1</strain>
    </source>
</reference>
<dbReference type="AlphaFoldDB" id="A0A2Z6QX21"/>
<dbReference type="Proteomes" id="UP000247702">
    <property type="component" value="Unassembled WGS sequence"/>
</dbReference>
<dbReference type="InterPro" id="IPR036397">
    <property type="entry name" value="RNaseH_sf"/>
</dbReference>
<evidence type="ECO:0000313" key="3">
    <source>
        <dbReference type="EMBL" id="GES94147.1"/>
    </source>
</evidence>
<dbReference type="GO" id="GO:0015074">
    <property type="term" value="P:DNA integration"/>
    <property type="evidence" value="ECO:0007669"/>
    <property type="project" value="InterPro"/>
</dbReference>
<dbReference type="Gene3D" id="3.30.420.10">
    <property type="entry name" value="Ribonuclease H-like superfamily/Ribonuclease H"/>
    <property type="match status" value="1"/>
</dbReference>
<proteinExistence type="predicted"/>
<name>A0A2Z6QX21_9GLOM</name>
<sequence length="144" mass="17145">MITKLNNLYPNLNVSIQTVQRTLKNKLNYIICKPRPVPFLKASHIEARLQWALNYNQDDWFHTIFSDESTFQIFCNTQIVHYKAGNLCPSHPMVKHLYKVYVWDAFFRQELIEVALFTEKMNSVKYHKILQFQLLSNTYHADYG</sequence>
<dbReference type="EMBL" id="BEXD01000153">
    <property type="protein sequence ID" value="GBB84786.1"/>
    <property type="molecule type" value="Genomic_DNA"/>
</dbReference>
<gene>
    <name evidence="3" type="ORF">RCL2_002088700</name>
    <name evidence="2" type="ORF">RclHR1_11350012</name>
</gene>
<evidence type="ECO:0000313" key="4">
    <source>
        <dbReference type="Proteomes" id="UP000247702"/>
    </source>
</evidence>